<evidence type="ECO:0000256" key="2">
    <source>
        <dbReference type="ARBA" id="ARBA00022679"/>
    </source>
</evidence>
<evidence type="ECO:0000313" key="5">
    <source>
        <dbReference type="EMBL" id="OZU87205.1"/>
    </source>
</evidence>
<evidence type="ECO:0000256" key="3">
    <source>
        <dbReference type="ARBA" id="ARBA00022777"/>
    </source>
</evidence>
<comment type="caution">
    <text evidence="5">The sequence shown here is derived from an EMBL/GenBank/DDBJ whole genome shotgun (WGS) entry which is preliminary data.</text>
</comment>
<dbReference type="PANTHER" id="PTHR43085">
    <property type="entry name" value="HEXOKINASE FAMILY MEMBER"/>
    <property type="match status" value="1"/>
</dbReference>
<dbReference type="AlphaFoldDB" id="A0A265N5U0"/>
<evidence type="ECO:0000259" key="4">
    <source>
        <dbReference type="Pfam" id="PF00294"/>
    </source>
</evidence>
<keyword evidence="6" id="KW-1185">Reference proteome</keyword>
<evidence type="ECO:0000313" key="6">
    <source>
        <dbReference type="Proteomes" id="UP000216498"/>
    </source>
</evidence>
<dbReference type="PANTHER" id="PTHR43085:SF41">
    <property type="entry name" value="FRUCTOSELYSINE 6-KINASE"/>
    <property type="match status" value="1"/>
</dbReference>
<proteinExistence type="inferred from homology"/>
<dbReference type="InterPro" id="IPR011611">
    <property type="entry name" value="PfkB_dom"/>
</dbReference>
<name>A0A265N5U0_9BACI</name>
<dbReference type="GO" id="GO:0016301">
    <property type="term" value="F:kinase activity"/>
    <property type="evidence" value="ECO:0007669"/>
    <property type="project" value="UniProtKB-KW"/>
</dbReference>
<dbReference type="InterPro" id="IPR029056">
    <property type="entry name" value="Ribokinase-like"/>
</dbReference>
<dbReference type="Pfam" id="PF00294">
    <property type="entry name" value="PfkB"/>
    <property type="match status" value="1"/>
</dbReference>
<dbReference type="PROSITE" id="PS00584">
    <property type="entry name" value="PFKB_KINASES_2"/>
    <property type="match status" value="1"/>
</dbReference>
<dbReference type="OrthoDB" id="9806249at2"/>
<feature type="domain" description="Carbohydrate kinase PfkB" evidence="4">
    <location>
        <begin position="19"/>
        <end position="259"/>
    </location>
</feature>
<organism evidence="5 6">
    <name type="scientific">Virgibacillus indicus</name>
    <dbReference type="NCBI Taxonomy" id="2024554"/>
    <lineage>
        <taxon>Bacteria</taxon>
        <taxon>Bacillati</taxon>
        <taxon>Bacillota</taxon>
        <taxon>Bacilli</taxon>
        <taxon>Bacillales</taxon>
        <taxon>Bacillaceae</taxon>
        <taxon>Virgibacillus</taxon>
    </lineage>
</organism>
<gene>
    <name evidence="5" type="ORF">CIL03_18100</name>
</gene>
<dbReference type="Proteomes" id="UP000216498">
    <property type="component" value="Unassembled WGS sequence"/>
</dbReference>
<dbReference type="InterPro" id="IPR050306">
    <property type="entry name" value="PfkB_Carbo_kinase"/>
</dbReference>
<dbReference type="RefSeq" id="WP_094887289.1">
    <property type="nucleotide sequence ID" value="NZ_NPMS01000013.1"/>
</dbReference>
<protein>
    <submittedName>
        <fullName evidence="5">Fructoselysine 6-kinase</fullName>
    </submittedName>
</protein>
<sequence length="260" mass="28819">MDIVTVGDNCIDDYSYERKSFPGGNAVNVAVYLKRYEVNASYIGVVGSDGNGKRMIESVNNQGVDVSHVLIKEGKTAVTTVVLNGGERKFTGYDEGVLRDFILSKKDIQFVKKHKIVHSAISGHCEDYFKEFQKSGLITSFDFSNEVESPLINKLASYVDYPFLSYSEDDAFIRELLIEIKNRGSKVPIATLGENGSLAYDGSNFYEIKTKDVNVKDTMGAGDSFIAGFLYGIFKNYPPEECLKIATDNAAKTITYHGAW</sequence>
<dbReference type="SUPFAM" id="SSF53613">
    <property type="entry name" value="Ribokinase-like"/>
    <property type="match status" value="1"/>
</dbReference>
<accession>A0A265N5U0</accession>
<dbReference type="NCBIfam" id="NF007321">
    <property type="entry name" value="PRK09813.1"/>
    <property type="match status" value="1"/>
</dbReference>
<keyword evidence="3 5" id="KW-0418">Kinase</keyword>
<reference evidence="5 6" key="1">
    <citation type="submission" date="2017-08" db="EMBL/GenBank/DDBJ databases">
        <title>Virgibacillus indicus sp. nov. and Virgibacillus profoundi sp. nov, two moderately halophilic bacteria isolated from marine sediment by using the Microfluidic Streak Plate.</title>
        <authorList>
            <person name="Xu B."/>
            <person name="Hu B."/>
            <person name="Wang J."/>
            <person name="Zhu Y."/>
            <person name="Huang L."/>
            <person name="Du W."/>
            <person name="Huang Y."/>
        </authorList>
    </citation>
    <scope>NUCLEOTIDE SEQUENCE [LARGE SCALE GENOMIC DNA]</scope>
    <source>
        <strain evidence="5 6">IO3-P2-C2</strain>
    </source>
</reference>
<evidence type="ECO:0000256" key="1">
    <source>
        <dbReference type="ARBA" id="ARBA00010688"/>
    </source>
</evidence>
<dbReference type="InterPro" id="IPR002173">
    <property type="entry name" value="Carboh/pur_kinase_PfkB_CS"/>
</dbReference>
<keyword evidence="2" id="KW-0808">Transferase</keyword>
<dbReference type="Gene3D" id="3.40.1190.20">
    <property type="match status" value="1"/>
</dbReference>
<dbReference type="EMBL" id="NPMS01000013">
    <property type="protein sequence ID" value="OZU87205.1"/>
    <property type="molecule type" value="Genomic_DNA"/>
</dbReference>
<comment type="similarity">
    <text evidence="1">Belongs to the carbohydrate kinase PfkB family.</text>
</comment>